<proteinExistence type="predicted"/>
<comment type="caution">
    <text evidence="2">The sequence shown here is derived from an EMBL/GenBank/DDBJ whole genome shotgun (WGS) entry which is preliminary data.</text>
</comment>
<evidence type="ECO:0000313" key="2">
    <source>
        <dbReference type="EMBL" id="MBR0650571.1"/>
    </source>
</evidence>
<dbReference type="Gene3D" id="2.130.10.130">
    <property type="entry name" value="Integrin alpha, N-terminal"/>
    <property type="match status" value="1"/>
</dbReference>
<evidence type="ECO:0000259" key="1">
    <source>
        <dbReference type="Pfam" id="PF13448"/>
    </source>
</evidence>
<dbReference type="InterPro" id="IPR028994">
    <property type="entry name" value="Integrin_alpha_N"/>
</dbReference>
<dbReference type="Proteomes" id="UP000698752">
    <property type="component" value="Unassembled WGS sequence"/>
</dbReference>
<protein>
    <submittedName>
        <fullName evidence="2">DUF4114 domain-containing protein</fullName>
    </submittedName>
</protein>
<dbReference type="InterPro" id="IPR025193">
    <property type="entry name" value="DUF4114"/>
</dbReference>
<sequence length="445" mass="46944">MYTGAYTIGLGVGDGTFNFQPLAQMPMTYTGSDSDLALGRVAAMDFNNDGYVDIAFGFHLENQDTLPENDFSWVIWGSASSSSSTPSFYMNTADSSSVVAVGQWANPQDFTGVWQTPSGGVSTPGNLGVTLNSSTWAALFNYDKSFFSNVEVNSHTPRGPFGPAYDYDGDGYIDLMFNDGNGSAILTGINWDYSDTSNTVQHQNMTLGTDIFSSGALDFNGDGKMDWAGGYNGDNHIYAYVNQAQFASDAAVQLVEGEAVAGVVNGVAAHRMMGSDFTLSVVGGRAAYDNALGWFEIRADGSFGDARFLSVTGGTTEIDGLGAGSRLALFLVSNGAALNDDLTGSFRFVDAVSGGAAKIGSKAPALVSVDRAGQVVEGNIFHTADANSFDMLNALNPTGHHQTLSRMDASGDLLIAFEDTLLTDGDFDFNDLVVKVTVHEDAGLL</sequence>
<dbReference type="RefSeq" id="WP_211869243.1">
    <property type="nucleotide sequence ID" value="NZ_JAAEDI010000013.1"/>
</dbReference>
<dbReference type="SUPFAM" id="SSF69318">
    <property type="entry name" value="Integrin alpha N-terminal domain"/>
    <property type="match status" value="1"/>
</dbReference>
<dbReference type="EMBL" id="JAAEDI010000013">
    <property type="protein sequence ID" value="MBR0650571.1"/>
    <property type="molecule type" value="Genomic_DNA"/>
</dbReference>
<dbReference type="Pfam" id="PF13448">
    <property type="entry name" value="DUF4114"/>
    <property type="match status" value="1"/>
</dbReference>
<organism evidence="2 3">
    <name type="scientific">Neoroseomonas terrae</name>
    <dbReference type="NCBI Taxonomy" id="424799"/>
    <lineage>
        <taxon>Bacteria</taxon>
        <taxon>Pseudomonadati</taxon>
        <taxon>Pseudomonadota</taxon>
        <taxon>Alphaproteobacteria</taxon>
        <taxon>Acetobacterales</taxon>
        <taxon>Acetobacteraceae</taxon>
        <taxon>Neoroseomonas</taxon>
    </lineage>
</organism>
<reference evidence="3" key="1">
    <citation type="journal article" date="2021" name="Syst. Appl. Microbiol.">
        <title>Roseomonas hellenica sp. nov., isolated from roots of wild-growing Alkanna tinctoria.</title>
        <authorList>
            <person name="Rat A."/>
            <person name="Naranjo H.D."/>
            <person name="Lebbe L."/>
            <person name="Cnockaert M."/>
            <person name="Krigas N."/>
            <person name="Grigoriadou K."/>
            <person name="Maloupa E."/>
            <person name="Willems A."/>
        </authorList>
    </citation>
    <scope>NUCLEOTIDE SEQUENCE [LARGE SCALE GENOMIC DNA]</scope>
    <source>
        <strain evidence="3">LMG 31159</strain>
    </source>
</reference>
<gene>
    <name evidence="2" type="ORF">GXW78_12925</name>
</gene>
<accession>A0ABS5EHS3</accession>
<keyword evidence="3" id="KW-1185">Reference proteome</keyword>
<feature type="domain" description="DUF4114" evidence="1">
    <location>
        <begin position="323"/>
        <end position="438"/>
    </location>
</feature>
<evidence type="ECO:0000313" key="3">
    <source>
        <dbReference type="Proteomes" id="UP000698752"/>
    </source>
</evidence>
<name>A0ABS5EHS3_9PROT</name>